<dbReference type="PANTHER" id="PTHR48100:SF1">
    <property type="entry name" value="HISTIDINE PHOSPHATASE FAMILY PROTEIN-RELATED"/>
    <property type="match status" value="1"/>
</dbReference>
<evidence type="ECO:0000256" key="3">
    <source>
        <dbReference type="PIRSR" id="PIRSR613078-1"/>
    </source>
</evidence>
<dbReference type="SUPFAM" id="SSF53254">
    <property type="entry name" value="Phosphoglycerate mutase-like"/>
    <property type="match status" value="1"/>
</dbReference>
<name>A0A1M5V8Z0_9CLOT</name>
<dbReference type="PIRSF" id="PIRSF000709">
    <property type="entry name" value="6PFK_2-Ptase"/>
    <property type="match status" value="1"/>
</dbReference>
<sequence>MKIYLVRHGETNWNLEQKMQGSYDSDLTENGVNDAKLLGESLKSIHFDAIYSSPLGRAADTAKYVAGDRDVEIIYKDELKEMNFGIFEGELYEDIKEKYSTEWDNFWNKPHLYKSIEGEEYTEVIDRAKRILNEIIENHEEGNILVVTHTALIKAIYSIIKNLTLEEYWKEPYIHNTCLSVIEVIEGKARFVLECDTSHLEK</sequence>
<organism evidence="5 6">
    <name type="scientific">Clostridium collagenovorans DSM 3089</name>
    <dbReference type="NCBI Taxonomy" id="1121306"/>
    <lineage>
        <taxon>Bacteria</taxon>
        <taxon>Bacillati</taxon>
        <taxon>Bacillota</taxon>
        <taxon>Clostridia</taxon>
        <taxon>Eubacteriales</taxon>
        <taxon>Clostridiaceae</taxon>
        <taxon>Clostridium</taxon>
    </lineage>
</organism>
<dbReference type="CDD" id="cd07067">
    <property type="entry name" value="HP_PGM_like"/>
    <property type="match status" value="1"/>
</dbReference>
<proteinExistence type="predicted"/>
<keyword evidence="1" id="KW-0324">Glycolysis</keyword>
<dbReference type="Pfam" id="PF00300">
    <property type="entry name" value="His_Phos_1"/>
    <property type="match status" value="1"/>
</dbReference>
<evidence type="ECO:0000256" key="4">
    <source>
        <dbReference type="PIRSR" id="PIRSR613078-2"/>
    </source>
</evidence>
<dbReference type="SMART" id="SM00855">
    <property type="entry name" value="PGAM"/>
    <property type="match status" value="1"/>
</dbReference>
<evidence type="ECO:0000256" key="1">
    <source>
        <dbReference type="ARBA" id="ARBA00023152"/>
    </source>
</evidence>
<dbReference type="EMBL" id="FQXP01000004">
    <property type="protein sequence ID" value="SHH71732.1"/>
    <property type="molecule type" value="Genomic_DNA"/>
</dbReference>
<feature type="active site" description="Tele-phosphohistidine intermediate" evidence="3">
    <location>
        <position position="8"/>
    </location>
</feature>
<dbReference type="AlphaFoldDB" id="A0A1M5V8Z0"/>
<dbReference type="Proteomes" id="UP000184526">
    <property type="component" value="Unassembled WGS sequence"/>
</dbReference>
<dbReference type="InterPro" id="IPR001345">
    <property type="entry name" value="PG/BPGM_mutase_AS"/>
</dbReference>
<dbReference type="OrthoDB" id="9781415at2"/>
<accession>A0A1M5V8Z0</accession>
<feature type="active site" description="Proton donor/acceptor" evidence="3">
    <location>
        <position position="81"/>
    </location>
</feature>
<feature type="binding site" evidence="4">
    <location>
        <begin position="7"/>
        <end position="14"/>
    </location>
    <ligand>
        <name>substrate</name>
    </ligand>
</feature>
<dbReference type="GO" id="GO:0016791">
    <property type="term" value="F:phosphatase activity"/>
    <property type="evidence" value="ECO:0007669"/>
    <property type="project" value="TreeGrafter"/>
</dbReference>
<dbReference type="InterPro" id="IPR029033">
    <property type="entry name" value="His_PPase_superfam"/>
</dbReference>
<protein>
    <submittedName>
        <fullName evidence="5">Probable phosphoglycerate mutase</fullName>
    </submittedName>
</protein>
<dbReference type="RefSeq" id="WP_072831003.1">
    <property type="nucleotide sequence ID" value="NZ_FQXP01000004.1"/>
</dbReference>
<dbReference type="InterPro" id="IPR013078">
    <property type="entry name" value="His_Pase_superF_clade-1"/>
</dbReference>
<dbReference type="PROSITE" id="PS00175">
    <property type="entry name" value="PG_MUTASE"/>
    <property type="match status" value="1"/>
</dbReference>
<gene>
    <name evidence="5" type="ORF">SAMN02745196_01177</name>
</gene>
<evidence type="ECO:0000256" key="2">
    <source>
        <dbReference type="ARBA" id="ARBA00023235"/>
    </source>
</evidence>
<dbReference type="PANTHER" id="PTHR48100">
    <property type="entry name" value="BROAD-SPECIFICITY PHOSPHATASE YOR283W-RELATED"/>
    <property type="match status" value="1"/>
</dbReference>
<dbReference type="STRING" id="1121306.SAMN02745196_01177"/>
<keyword evidence="6" id="KW-1185">Reference proteome</keyword>
<feature type="binding site" evidence="4">
    <location>
        <position position="57"/>
    </location>
    <ligand>
        <name>substrate</name>
    </ligand>
</feature>
<reference evidence="5 6" key="1">
    <citation type="submission" date="2016-11" db="EMBL/GenBank/DDBJ databases">
        <authorList>
            <person name="Jaros S."/>
            <person name="Januszkiewicz K."/>
            <person name="Wedrychowicz H."/>
        </authorList>
    </citation>
    <scope>NUCLEOTIDE SEQUENCE [LARGE SCALE GENOMIC DNA]</scope>
    <source>
        <strain evidence="5 6">DSM 3089</strain>
    </source>
</reference>
<dbReference type="InterPro" id="IPR050275">
    <property type="entry name" value="PGM_Phosphatase"/>
</dbReference>
<evidence type="ECO:0000313" key="6">
    <source>
        <dbReference type="Proteomes" id="UP000184526"/>
    </source>
</evidence>
<evidence type="ECO:0000313" key="5">
    <source>
        <dbReference type="EMBL" id="SHH71732.1"/>
    </source>
</evidence>
<dbReference type="Gene3D" id="3.40.50.1240">
    <property type="entry name" value="Phosphoglycerate mutase-like"/>
    <property type="match status" value="1"/>
</dbReference>
<dbReference type="GO" id="GO:0005737">
    <property type="term" value="C:cytoplasm"/>
    <property type="evidence" value="ECO:0007669"/>
    <property type="project" value="TreeGrafter"/>
</dbReference>
<keyword evidence="2" id="KW-0413">Isomerase</keyword>